<protein>
    <submittedName>
        <fullName evidence="1">(apollo) hypothetical protein</fullName>
    </submittedName>
</protein>
<gene>
    <name evidence="1" type="ORF">PAPOLLO_LOCUS14638</name>
</gene>
<dbReference type="EMBL" id="CAJQZP010000978">
    <property type="protein sequence ID" value="CAG5005808.1"/>
    <property type="molecule type" value="Genomic_DNA"/>
</dbReference>
<sequence>MHRFFRAGAIITVTEQNLADRVRYSNNYDMKAVPLSDEIATVRNAVPLIAEQPTYVVAAVNIPVVVDSDDD</sequence>
<organism evidence="1 2">
    <name type="scientific">Parnassius apollo</name>
    <name type="common">Apollo butterfly</name>
    <name type="synonym">Papilio apollo</name>
    <dbReference type="NCBI Taxonomy" id="110799"/>
    <lineage>
        <taxon>Eukaryota</taxon>
        <taxon>Metazoa</taxon>
        <taxon>Ecdysozoa</taxon>
        <taxon>Arthropoda</taxon>
        <taxon>Hexapoda</taxon>
        <taxon>Insecta</taxon>
        <taxon>Pterygota</taxon>
        <taxon>Neoptera</taxon>
        <taxon>Endopterygota</taxon>
        <taxon>Lepidoptera</taxon>
        <taxon>Glossata</taxon>
        <taxon>Ditrysia</taxon>
        <taxon>Papilionoidea</taxon>
        <taxon>Papilionidae</taxon>
        <taxon>Parnassiinae</taxon>
        <taxon>Parnassini</taxon>
        <taxon>Parnassius</taxon>
        <taxon>Parnassius</taxon>
    </lineage>
</organism>
<reference evidence="1" key="1">
    <citation type="submission" date="2021-04" db="EMBL/GenBank/DDBJ databases">
        <authorList>
            <person name="Tunstrom K."/>
        </authorList>
    </citation>
    <scope>NUCLEOTIDE SEQUENCE</scope>
</reference>
<accession>A0A8S3X6M3</accession>
<evidence type="ECO:0000313" key="2">
    <source>
        <dbReference type="Proteomes" id="UP000691718"/>
    </source>
</evidence>
<comment type="caution">
    <text evidence="1">The sequence shown here is derived from an EMBL/GenBank/DDBJ whole genome shotgun (WGS) entry which is preliminary data.</text>
</comment>
<proteinExistence type="predicted"/>
<evidence type="ECO:0000313" key="1">
    <source>
        <dbReference type="EMBL" id="CAG5005808.1"/>
    </source>
</evidence>
<keyword evidence="2" id="KW-1185">Reference proteome</keyword>
<dbReference type="AlphaFoldDB" id="A0A8S3X6M3"/>
<dbReference type="Proteomes" id="UP000691718">
    <property type="component" value="Unassembled WGS sequence"/>
</dbReference>
<name>A0A8S3X6M3_PARAO</name>